<dbReference type="VEuPathDB" id="FungiDB:BTJ68_09309"/>
<organism evidence="2 3">
    <name type="scientific">Hortaea werneckii</name>
    <name type="common">Black yeast</name>
    <name type="synonym">Cladosporium werneckii</name>
    <dbReference type="NCBI Taxonomy" id="91943"/>
    <lineage>
        <taxon>Eukaryota</taxon>
        <taxon>Fungi</taxon>
        <taxon>Dikarya</taxon>
        <taxon>Ascomycota</taxon>
        <taxon>Pezizomycotina</taxon>
        <taxon>Dothideomycetes</taxon>
        <taxon>Dothideomycetidae</taxon>
        <taxon>Mycosphaerellales</taxon>
        <taxon>Teratosphaeriaceae</taxon>
        <taxon>Hortaea</taxon>
    </lineage>
</organism>
<dbReference type="AlphaFoldDB" id="A0A3M6X9U5"/>
<dbReference type="OrthoDB" id="3836884at2759"/>
<name>A0A3M6X9U5_HORWE</name>
<sequence length="98" mass="10680">MFCSRCIRSAFAPSKPVTSALKQASRTDASRTNPSTCKGRHTDIEPATTISAILTNPASARSQTNYLQTQPQSTKAETWIPCAVKDENRQARIIAPET</sequence>
<comment type="caution">
    <text evidence="2">The sequence shown here is derived from an EMBL/GenBank/DDBJ whole genome shotgun (WGS) entry which is preliminary data.</text>
</comment>
<dbReference type="EMBL" id="QWIJ01000110">
    <property type="protein sequence ID" value="RMX87547.1"/>
    <property type="molecule type" value="Genomic_DNA"/>
</dbReference>
<evidence type="ECO:0000256" key="1">
    <source>
        <dbReference type="SAM" id="MobiDB-lite"/>
    </source>
</evidence>
<feature type="region of interest" description="Disordered" evidence="1">
    <location>
        <begin position="17"/>
        <end position="48"/>
    </location>
</feature>
<feature type="compositionally biased region" description="Polar residues" evidence="1">
    <location>
        <begin position="17"/>
        <end position="36"/>
    </location>
</feature>
<gene>
    <name evidence="2" type="ORF">D0869_02285</name>
</gene>
<evidence type="ECO:0000313" key="3">
    <source>
        <dbReference type="Proteomes" id="UP000281245"/>
    </source>
</evidence>
<accession>A0A3M6X9U5</accession>
<protein>
    <submittedName>
        <fullName evidence="2">Uncharacterized protein</fullName>
    </submittedName>
</protein>
<proteinExistence type="predicted"/>
<reference evidence="2 3" key="1">
    <citation type="journal article" date="2018" name="BMC Genomics">
        <title>Genomic evidence for intraspecific hybridization in a clonal and extremely halotolerant yeast.</title>
        <authorList>
            <person name="Gostincar C."/>
            <person name="Stajich J.E."/>
            <person name="Zupancic J."/>
            <person name="Zalar P."/>
            <person name="Gunde-Cimerman N."/>
        </authorList>
    </citation>
    <scope>NUCLEOTIDE SEQUENCE [LARGE SCALE GENOMIC DNA]</scope>
    <source>
        <strain evidence="2 3">EXF-6656</strain>
    </source>
</reference>
<evidence type="ECO:0000313" key="2">
    <source>
        <dbReference type="EMBL" id="RMX87547.1"/>
    </source>
</evidence>
<dbReference type="Proteomes" id="UP000281245">
    <property type="component" value="Unassembled WGS sequence"/>
</dbReference>